<protein>
    <recommendedName>
        <fullName evidence="4">Retrotransposon gag domain-containing protein</fullName>
    </recommendedName>
</protein>
<evidence type="ECO:0000256" key="1">
    <source>
        <dbReference type="SAM" id="MobiDB-lite"/>
    </source>
</evidence>
<organism evidence="2 3">
    <name type="scientific">Morus notabilis</name>
    <dbReference type="NCBI Taxonomy" id="981085"/>
    <lineage>
        <taxon>Eukaryota</taxon>
        <taxon>Viridiplantae</taxon>
        <taxon>Streptophyta</taxon>
        <taxon>Embryophyta</taxon>
        <taxon>Tracheophyta</taxon>
        <taxon>Spermatophyta</taxon>
        <taxon>Magnoliopsida</taxon>
        <taxon>eudicotyledons</taxon>
        <taxon>Gunneridae</taxon>
        <taxon>Pentapetalae</taxon>
        <taxon>rosids</taxon>
        <taxon>fabids</taxon>
        <taxon>Rosales</taxon>
        <taxon>Moraceae</taxon>
        <taxon>Moreae</taxon>
        <taxon>Morus</taxon>
    </lineage>
</organism>
<dbReference type="EMBL" id="KE343500">
    <property type="protein sequence ID" value="EXB30998.1"/>
    <property type="molecule type" value="Genomic_DNA"/>
</dbReference>
<reference evidence="3" key="1">
    <citation type="submission" date="2013-01" db="EMBL/GenBank/DDBJ databases">
        <title>Draft Genome Sequence of a Mulberry Tree, Morus notabilis C.K. Schneid.</title>
        <authorList>
            <person name="He N."/>
            <person name="Zhao S."/>
        </authorList>
    </citation>
    <scope>NUCLEOTIDE SEQUENCE</scope>
</reference>
<accession>W9QPD1</accession>
<feature type="region of interest" description="Disordered" evidence="1">
    <location>
        <begin position="32"/>
        <end position="62"/>
    </location>
</feature>
<dbReference type="AlphaFoldDB" id="W9QPD1"/>
<name>W9QPD1_9ROSA</name>
<evidence type="ECO:0008006" key="4">
    <source>
        <dbReference type="Google" id="ProtNLM"/>
    </source>
</evidence>
<dbReference type="eggNOG" id="ENOG502R8RK">
    <property type="taxonomic scope" value="Eukaryota"/>
</dbReference>
<feature type="compositionally biased region" description="Basic and acidic residues" evidence="1">
    <location>
        <begin position="40"/>
        <end position="49"/>
    </location>
</feature>
<gene>
    <name evidence="2" type="ORF">L484_016859</name>
</gene>
<feature type="compositionally biased region" description="Polar residues" evidence="1">
    <location>
        <begin position="51"/>
        <end position="62"/>
    </location>
</feature>
<evidence type="ECO:0000313" key="2">
    <source>
        <dbReference type="EMBL" id="EXB30998.1"/>
    </source>
</evidence>
<proteinExistence type="predicted"/>
<sequence>MQDRMAKLEETMAALATSQKEMLGHITERMEQLSQQVSAKSKDEGEHSANKGGSRTSVNSGINQLGSLHNYVPKTLKIDFPRYDGRDDPTTWVCRAEKYFSLHEIVESDKVTLASFYLESDAQLWFQILEELVYVTWEDLKRGVFSRFSPNNLKIRLVSSFNFDKLVR</sequence>
<evidence type="ECO:0000313" key="3">
    <source>
        <dbReference type="Proteomes" id="UP000030645"/>
    </source>
</evidence>
<dbReference type="Proteomes" id="UP000030645">
    <property type="component" value="Unassembled WGS sequence"/>
</dbReference>
<keyword evidence="3" id="KW-1185">Reference proteome</keyword>